<evidence type="ECO:0000256" key="1">
    <source>
        <dbReference type="ARBA" id="ARBA00007447"/>
    </source>
</evidence>
<dbReference type="Gene3D" id="2.40.70.10">
    <property type="entry name" value="Acid Proteases"/>
    <property type="match status" value="2"/>
</dbReference>
<accession>A0A9P6MY41</accession>
<evidence type="ECO:0000256" key="4">
    <source>
        <dbReference type="ARBA" id="ARBA00022801"/>
    </source>
</evidence>
<evidence type="ECO:0000259" key="8">
    <source>
        <dbReference type="PROSITE" id="PS51767"/>
    </source>
</evidence>
<organism evidence="9 10">
    <name type="scientific">Entomortierella chlamydospora</name>
    <dbReference type="NCBI Taxonomy" id="101097"/>
    <lineage>
        <taxon>Eukaryota</taxon>
        <taxon>Fungi</taxon>
        <taxon>Fungi incertae sedis</taxon>
        <taxon>Mucoromycota</taxon>
        <taxon>Mortierellomycotina</taxon>
        <taxon>Mortierellomycetes</taxon>
        <taxon>Mortierellales</taxon>
        <taxon>Mortierellaceae</taxon>
        <taxon>Entomortierella</taxon>
    </lineage>
</organism>
<dbReference type="EMBL" id="JAAAID010000383">
    <property type="protein sequence ID" value="KAG0018195.1"/>
    <property type="molecule type" value="Genomic_DNA"/>
</dbReference>
<dbReference type="CDD" id="cd05471">
    <property type="entry name" value="pepsin_like"/>
    <property type="match status" value="1"/>
</dbReference>
<name>A0A9P6MY41_9FUNG</name>
<keyword evidence="3 7" id="KW-0732">Signal</keyword>
<dbReference type="AlphaFoldDB" id="A0A9P6MY41"/>
<feature type="chain" id="PRO_5040258197" description="Peptidase A1 domain-containing protein" evidence="7">
    <location>
        <begin position="22"/>
        <end position="383"/>
    </location>
</feature>
<keyword evidence="10" id="KW-1185">Reference proteome</keyword>
<comment type="similarity">
    <text evidence="1">Belongs to the peptidase A1 family.</text>
</comment>
<evidence type="ECO:0000256" key="3">
    <source>
        <dbReference type="ARBA" id="ARBA00022729"/>
    </source>
</evidence>
<evidence type="ECO:0000256" key="2">
    <source>
        <dbReference type="ARBA" id="ARBA00022670"/>
    </source>
</evidence>
<dbReference type="InterPro" id="IPR033121">
    <property type="entry name" value="PEPTIDASE_A1"/>
</dbReference>
<reference evidence="9" key="1">
    <citation type="journal article" date="2020" name="Fungal Divers.">
        <title>Resolving the Mortierellaceae phylogeny through synthesis of multi-gene phylogenetics and phylogenomics.</title>
        <authorList>
            <person name="Vandepol N."/>
            <person name="Liber J."/>
            <person name="Desiro A."/>
            <person name="Na H."/>
            <person name="Kennedy M."/>
            <person name="Barry K."/>
            <person name="Grigoriev I.V."/>
            <person name="Miller A.N."/>
            <person name="O'Donnell K."/>
            <person name="Stajich J.E."/>
            <person name="Bonito G."/>
        </authorList>
    </citation>
    <scope>NUCLEOTIDE SEQUENCE</scope>
    <source>
        <strain evidence="9">NRRL 2769</strain>
    </source>
</reference>
<dbReference type="PANTHER" id="PTHR47966">
    <property type="entry name" value="BETA-SITE APP-CLEAVING ENZYME, ISOFORM A-RELATED"/>
    <property type="match status" value="1"/>
</dbReference>
<evidence type="ECO:0000313" key="9">
    <source>
        <dbReference type="EMBL" id="KAG0018195.1"/>
    </source>
</evidence>
<dbReference type="Proteomes" id="UP000703661">
    <property type="component" value="Unassembled WGS sequence"/>
</dbReference>
<evidence type="ECO:0000256" key="5">
    <source>
        <dbReference type="ARBA" id="ARBA00023145"/>
    </source>
</evidence>
<dbReference type="PRINTS" id="PR00792">
    <property type="entry name" value="PEPSIN"/>
</dbReference>
<feature type="domain" description="Peptidase A1" evidence="8">
    <location>
        <begin position="66"/>
        <end position="380"/>
    </location>
</feature>
<proteinExistence type="inferred from homology"/>
<gene>
    <name evidence="9" type="ORF">BGZ80_007468</name>
</gene>
<evidence type="ECO:0000313" key="10">
    <source>
        <dbReference type="Proteomes" id="UP000703661"/>
    </source>
</evidence>
<dbReference type="InterPro" id="IPR001461">
    <property type="entry name" value="Aspartic_peptidase_A1"/>
</dbReference>
<dbReference type="PROSITE" id="PS51767">
    <property type="entry name" value="PEPTIDASE_A1"/>
    <property type="match status" value="1"/>
</dbReference>
<dbReference type="OrthoDB" id="660550at2759"/>
<sequence>MVKLIPSIILLVSSTCAIAAAAPHTLTLHRQAKGSYKDMAASEGNRWAKKATSGVHTPAINDFFKYNIEVSIGHPPQASYPIFDTGSPYLWVSDQVYDVPKSASARSLNSSITLAYGAGNVTIDLYNDTISLGKDLIIKQELGVASNLTALQIQTEGVIGFAPEAMALAYTNQFSYIPTPMHNLIASHKIGKYLFAVDFRPLRNTTVNVANGQIDIGELDRSKYTGDVIYSPISKKSPFKYFWSTDVPKIKFGGKTMVSDLSAVLDTGSPLILATWKILQEIFSDIEGLGTDGRVMTVPKSQVHKLKDVTFELAGGSITYKTEQYLVPSFLEPDFGPTNGTQYTFFGVFGEFGLPLILGEPLMEHYYTIFDGVNKRVGFATRK</sequence>
<dbReference type="InterPro" id="IPR021109">
    <property type="entry name" value="Peptidase_aspartic_dom_sf"/>
</dbReference>
<keyword evidence="6" id="KW-1015">Disulfide bond</keyword>
<dbReference type="SUPFAM" id="SSF50630">
    <property type="entry name" value="Acid proteases"/>
    <property type="match status" value="1"/>
</dbReference>
<dbReference type="GO" id="GO:0006508">
    <property type="term" value="P:proteolysis"/>
    <property type="evidence" value="ECO:0007669"/>
    <property type="project" value="UniProtKB-KW"/>
</dbReference>
<dbReference type="Pfam" id="PF00026">
    <property type="entry name" value="Asp"/>
    <property type="match status" value="1"/>
</dbReference>
<feature type="signal peptide" evidence="7">
    <location>
        <begin position="1"/>
        <end position="21"/>
    </location>
</feature>
<evidence type="ECO:0000256" key="7">
    <source>
        <dbReference type="SAM" id="SignalP"/>
    </source>
</evidence>
<comment type="caution">
    <text evidence="9">The sequence shown here is derived from an EMBL/GenBank/DDBJ whole genome shotgun (WGS) entry which is preliminary data.</text>
</comment>
<dbReference type="GO" id="GO:0004190">
    <property type="term" value="F:aspartic-type endopeptidase activity"/>
    <property type="evidence" value="ECO:0007669"/>
    <property type="project" value="InterPro"/>
</dbReference>
<evidence type="ECO:0000256" key="6">
    <source>
        <dbReference type="ARBA" id="ARBA00023157"/>
    </source>
</evidence>
<dbReference type="InterPro" id="IPR034164">
    <property type="entry name" value="Pepsin-like_dom"/>
</dbReference>
<keyword evidence="2" id="KW-0645">Protease</keyword>
<keyword evidence="4" id="KW-0378">Hydrolase</keyword>
<dbReference type="PANTHER" id="PTHR47966:SF1">
    <property type="entry name" value="ASPARTYL PROTEINASE"/>
    <property type="match status" value="1"/>
</dbReference>
<protein>
    <recommendedName>
        <fullName evidence="8">Peptidase A1 domain-containing protein</fullName>
    </recommendedName>
</protein>
<keyword evidence="5" id="KW-0865">Zymogen</keyword>